<protein>
    <submittedName>
        <fullName evidence="2">PilZ family protein</fullName>
    </submittedName>
</protein>
<dbReference type="EMBL" id="CP006696">
    <property type="protein sequence ID" value="AIC10451.1"/>
    <property type="molecule type" value="Genomic_DNA"/>
</dbReference>
<dbReference type="AlphaFoldDB" id="A0A060HAS6"/>
<dbReference type="HOGENOM" id="CLU_141633_2_0_6"/>
<organism evidence="2 3">
    <name type="scientific">Xylella fastidiosa subsp. sandyi Ann-1</name>
    <dbReference type="NCBI Taxonomy" id="155920"/>
    <lineage>
        <taxon>Bacteria</taxon>
        <taxon>Pseudomonadati</taxon>
        <taxon>Pseudomonadota</taxon>
        <taxon>Gammaproteobacteria</taxon>
        <taxon>Lysobacterales</taxon>
        <taxon>Lysobacteraceae</taxon>
        <taxon>Xylella</taxon>
    </lineage>
</organism>
<dbReference type="KEGG" id="xfs:D934_10525"/>
<proteinExistence type="predicted"/>
<dbReference type="RefSeq" id="WP_010894010.1">
    <property type="nucleotide sequence ID" value="NZ_CP006696.1"/>
</dbReference>
<name>A0A060HAS6_XYLFS</name>
<sequence length="112" mass="13017">MIHESRRTLRRQVSGGIGVLDMVAEHMIGQLSNLSENGMLVLSHTSLVDDALYQLRFQLSDQQERLRQIDVGVHLLWSRPAQECGHVWAGFRFLTVSDEHRQYLRRWVDVGY</sequence>
<gene>
    <name evidence="2" type="ORF">D934_10525</name>
</gene>
<dbReference type="InterPro" id="IPR009875">
    <property type="entry name" value="PilZ_domain"/>
</dbReference>
<dbReference type="Proteomes" id="UP000027215">
    <property type="component" value="Chromosome"/>
</dbReference>
<reference evidence="2 3" key="1">
    <citation type="submission" date="2013-08" db="EMBL/GenBank/DDBJ databases">
        <authorList>
            <person name="Stouthamer R."/>
            <person name="Nunney L."/>
        </authorList>
    </citation>
    <scope>NUCLEOTIDE SEQUENCE [LARGE SCALE GENOMIC DNA]</scope>
    <source>
        <strain evidence="3">ann-1</strain>
    </source>
</reference>
<evidence type="ECO:0000313" key="2">
    <source>
        <dbReference type="EMBL" id="AIC10451.1"/>
    </source>
</evidence>
<dbReference type="Pfam" id="PF07238">
    <property type="entry name" value="PilZ"/>
    <property type="match status" value="1"/>
</dbReference>
<dbReference type="GO" id="GO:0035438">
    <property type="term" value="F:cyclic-di-GMP binding"/>
    <property type="evidence" value="ECO:0007669"/>
    <property type="project" value="InterPro"/>
</dbReference>
<dbReference type="Gene3D" id="2.40.10.220">
    <property type="entry name" value="predicted glycosyltransferase like domains"/>
    <property type="match status" value="1"/>
</dbReference>
<dbReference type="PATRIC" id="fig|155920.8.peg.2465"/>
<accession>A0A060HAS6</accession>
<evidence type="ECO:0000259" key="1">
    <source>
        <dbReference type="Pfam" id="PF07238"/>
    </source>
</evidence>
<evidence type="ECO:0000313" key="3">
    <source>
        <dbReference type="Proteomes" id="UP000027215"/>
    </source>
</evidence>
<feature type="domain" description="PilZ" evidence="1">
    <location>
        <begin position="6"/>
        <end position="108"/>
    </location>
</feature>